<evidence type="ECO:0000259" key="1">
    <source>
        <dbReference type="Pfam" id="PF09361"/>
    </source>
</evidence>
<dbReference type="Pfam" id="PF09361">
    <property type="entry name" value="Phasin_2"/>
    <property type="match status" value="1"/>
</dbReference>
<dbReference type="RefSeq" id="WP_171702328.1">
    <property type="nucleotide sequence ID" value="NZ_JABFHI010000003.1"/>
</dbReference>
<dbReference type="EMBL" id="JABFHI010000003">
    <property type="protein sequence ID" value="NOG31865.1"/>
    <property type="molecule type" value="Genomic_DNA"/>
</dbReference>
<protein>
    <submittedName>
        <fullName evidence="2">Phasin family protein</fullName>
    </submittedName>
</protein>
<dbReference type="InterPro" id="IPR018968">
    <property type="entry name" value="Phasin"/>
</dbReference>
<organism evidence="2 3">
    <name type="scientific">Vreelandella azerica</name>
    <dbReference type="NCBI Taxonomy" id="2732867"/>
    <lineage>
        <taxon>Bacteria</taxon>
        <taxon>Pseudomonadati</taxon>
        <taxon>Pseudomonadota</taxon>
        <taxon>Gammaproteobacteria</taxon>
        <taxon>Oceanospirillales</taxon>
        <taxon>Halomonadaceae</taxon>
        <taxon>Vreelandella</taxon>
    </lineage>
</organism>
<sequence>MNKATEKTTQQLESIVAAPMRAYAAKTLDYCDQMLSAQVDAARAYSDFSVAQMRTWLDVKDADSMKKAAESQQKAATDLMERFKGDAEKMNALSQSFFQDSQKLAEDSLKSVTEATQKAAS</sequence>
<gene>
    <name evidence="2" type="ORF">HLB35_08970</name>
</gene>
<evidence type="ECO:0000313" key="3">
    <source>
        <dbReference type="Proteomes" id="UP000588806"/>
    </source>
</evidence>
<accession>A0A7Y3TXE3</accession>
<dbReference type="Proteomes" id="UP000588806">
    <property type="component" value="Unassembled WGS sequence"/>
</dbReference>
<name>A0A7Y3TXE3_9GAMM</name>
<evidence type="ECO:0000313" key="2">
    <source>
        <dbReference type="EMBL" id="NOG31865.1"/>
    </source>
</evidence>
<reference evidence="2 3" key="1">
    <citation type="submission" date="2020-05" db="EMBL/GenBank/DDBJ databases">
        <authorList>
            <person name="Ruan W."/>
            <person name="Jeon C.O."/>
            <person name="Chun B.H."/>
        </authorList>
    </citation>
    <scope>NUCLEOTIDE SEQUENCE [LARGE SCALE GENOMIC DNA]</scope>
    <source>
        <strain evidence="2 3">TBZ9</strain>
    </source>
</reference>
<keyword evidence="3" id="KW-1185">Reference proteome</keyword>
<reference evidence="2 3" key="2">
    <citation type="submission" date="2020-06" db="EMBL/GenBank/DDBJ databases">
        <title>Halomonas songnenensis sp. nov., a moderately halophilic bacterium isolated from saline and alkaline soils.</title>
        <authorList>
            <person name="Jiang J."/>
            <person name="Pan Y."/>
        </authorList>
    </citation>
    <scope>NUCLEOTIDE SEQUENCE [LARGE SCALE GENOMIC DNA]</scope>
    <source>
        <strain evidence="2 3">TBZ9</strain>
    </source>
</reference>
<feature type="domain" description="Phasin" evidence="1">
    <location>
        <begin position="18"/>
        <end position="107"/>
    </location>
</feature>
<dbReference type="AlphaFoldDB" id="A0A7Y3TXE3"/>
<comment type="caution">
    <text evidence="2">The sequence shown here is derived from an EMBL/GenBank/DDBJ whole genome shotgun (WGS) entry which is preliminary data.</text>
</comment>
<proteinExistence type="predicted"/>